<keyword evidence="4 5" id="KW-0560">Oxidoreductase</keyword>
<comment type="function">
    <text evidence="5">Catalyzes the NADPH-dependent reduction of N-acetyl-5-glutamyl phosphate to yield N-acetyl-L-glutamate 5-semialdehyde.</text>
</comment>
<evidence type="ECO:0000256" key="1">
    <source>
        <dbReference type="ARBA" id="ARBA00022571"/>
    </source>
</evidence>
<reference evidence="8" key="1">
    <citation type="submission" date="2018-02" db="EMBL/GenBank/DDBJ databases">
        <authorList>
            <person name="Hornung B."/>
        </authorList>
    </citation>
    <scope>NUCLEOTIDE SEQUENCE [LARGE SCALE GENOMIC DNA]</scope>
</reference>
<evidence type="ECO:0000313" key="7">
    <source>
        <dbReference type="EMBL" id="SPF69176.1"/>
    </source>
</evidence>
<dbReference type="AlphaFoldDB" id="A0A375I2W2"/>
<dbReference type="UniPathway" id="UPA00068">
    <property type="reaction ID" value="UER00108"/>
</dbReference>
<dbReference type="GO" id="GO:0006526">
    <property type="term" value="P:L-arginine biosynthetic process"/>
    <property type="evidence" value="ECO:0007669"/>
    <property type="project" value="UniProtKB-UniRule"/>
</dbReference>
<comment type="pathway">
    <text evidence="5">Amino-acid biosynthesis; L-arginine biosynthesis; N(2)-acetyl-L-ornithine from L-glutamate: step 3/4.</text>
</comment>
<protein>
    <recommendedName>
        <fullName evidence="5">N-acetyl-gamma-glutamyl-phosphate reductase</fullName>
        <shortName evidence="5">AGPR</shortName>
        <ecNumber evidence="5">1.2.1.38</ecNumber>
    </recommendedName>
    <alternativeName>
        <fullName evidence="5">N-acetyl-glutamate semialdehyde dehydrogenase</fullName>
        <shortName evidence="5">NAGSA dehydrogenase</shortName>
    </alternativeName>
</protein>
<dbReference type="InterPro" id="IPR036291">
    <property type="entry name" value="NAD(P)-bd_dom_sf"/>
</dbReference>
<evidence type="ECO:0000256" key="3">
    <source>
        <dbReference type="ARBA" id="ARBA00022857"/>
    </source>
</evidence>
<evidence type="ECO:0000259" key="6">
    <source>
        <dbReference type="SMART" id="SM00859"/>
    </source>
</evidence>
<dbReference type="GO" id="GO:0070401">
    <property type="term" value="F:NADP+ binding"/>
    <property type="evidence" value="ECO:0007669"/>
    <property type="project" value="InterPro"/>
</dbReference>
<evidence type="ECO:0000256" key="4">
    <source>
        <dbReference type="ARBA" id="ARBA00023002"/>
    </source>
</evidence>
<dbReference type="SUPFAM" id="SSF51735">
    <property type="entry name" value="NAD(P)-binding Rossmann-fold domains"/>
    <property type="match status" value="1"/>
</dbReference>
<dbReference type="Pfam" id="PF01118">
    <property type="entry name" value="Semialdhyde_dh"/>
    <property type="match status" value="1"/>
</dbReference>
<dbReference type="SMART" id="SM00859">
    <property type="entry name" value="Semialdhyde_dh"/>
    <property type="match status" value="1"/>
</dbReference>
<keyword evidence="8" id="KW-1185">Reference proteome</keyword>
<dbReference type="EMBL" id="OMOH01000010">
    <property type="protein sequence ID" value="SPF69176.1"/>
    <property type="molecule type" value="Genomic_DNA"/>
</dbReference>
<dbReference type="Gene3D" id="3.40.50.720">
    <property type="entry name" value="NAD(P)-binding Rossmann-like Domain"/>
    <property type="match status" value="1"/>
</dbReference>
<dbReference type="NCBIfam" id="TIGR01850">
    <property type="entry name" value="argC"/>
    <property type="match status" value="1"/>
</dbReference>
<keyword evidence="1 5" id="KW-0055">Arginine biosynthesis</keyword>
<dbReference type="Gene3D" id="3.30.360.10">
    <property type="entry name" value="Dihydrodipicolinate Reductase, domain 2"/>
    <property type="match status" value="1"/>
</dbReference>
<keyword evidence="2 5" id="KW-0028">Amino-acid biosynthesis</keyword>
<evidence type="ECO:0000256" key="5">
    <source>
        <dbReference type="HAMAP-Rule" id="MF_00150"/>
    </source>
</evidence>
<dbReference type="InterPro" id="IPR050085">
    <property type="entry name" value="AGPR"/>
</dbReference>
<gene>
    <name evidence="5" type="primary">argC</name>
    <name evidence="7" type="ORF">PROPJV5_2136</name>
</gene>
<dbReference type="Pfam" id="PF22698">
    <property type="entry name" value="Semialdhyde_dhC_1"/>
    <property type="match status" value="1"/>
</dbReference>
<keyword evidence="5" id="KW-0963">Cytoplasm</keyword>
<dbReference type="GO" id="GO:0003942">
    <property type="term" value="F:N-acetyl-gamma-glutamyl-phosphate reductase activity"/>
    <property type="evidence" value="ECO:0007669"/>
    <property type="project" value="UniProtKB-UniRule"/>
</dbReference>
<comment type="catalytic activity">
    <reaction evidence="5">
        <text>N-acetyl-L-glutamate 5-semialdehyde + phosphate + NADP(+) = N-acetyl-L-glutamyl 5-phosphate + NADPH + H(+)</text>
        <dbReference type="Rhea" id="RHEA:21588"/>
        <dbReference type="ChEBI" id="CHEBI:15378"/>
        <dbReference type="ChEBI" id="CHEBI:29123"/>
        <dbReference type="ChEBI" id="CHEBI:43474"/>
        <dbReference type="ChEBI" id="CHEBI:57783"/>
        <dbReference type="ChEBI" id="CHEBI:57936"/>
        <dbReference type="ChEBI" id="CHEBI:58349"/>
        <dbReference type="EC" id="1.2.1.38"/>
    </reaction>
</comment>
<dbReference type="EC" id="1.2.1.38" evidence="5"/>
<feature type="domain" description="Semialdehyde dehydrogenase NAD-binding" evidence="6">
    <location>
        <begin position="6"/>
        <end position="138"/>
    </location>
</feature>
<evidence type="ECO:0000256" key="2">
    <source>
        <dbReference type="ARBA" id="ARBA00022605"/>
    </source>
</evidence>
<dbReference type="CDD" id="cd23934">
    <property type="entry name" value="AGPR_1_C"/>
    <property type="match status" value="1"/>
</dbReference>
<sequence>MLMSYTAAVAGCTGYAGGEILRLLAGHPRIEIGALTAGSSAGTVLGEHHPNLISLYDRRVVETTAENLAGHDVVFLALPHGASTAIAAQLPPDTLVIDCGADHRLTSAERWDAFYGTPYAGSWPYGLPEMPGQRERLRSTKRVAVCGCYVATSTLGLLPAITGGLIDGHDITITAASGTSGGGRSPKPNLLGSETAGSVSAYGVGGTHRHVPEILQNLEALGAESPSISFTPLLAPMQRGILAVITAPIDPAIPPERVRQAYLAAYADEPFVHVLPEGVWPASQSVLGSNAVVVNATVDRAAGRLVAVAVLDNLTKGTAGSAVQSMNLALGLDETIGLSTIGVAP</sequence>
<comment type="similarity">
    <text evidence="5">Belongs to the NAGSA dehydrogenase family. Type 1 subfamily.</text>
</comment>
<dbReference type="HAMAP" id="MF_00150">
    <property type="entry name" value="ArgC_type1"/>
    <property type="match status" value="1"/>
</dbReference>
<dbReference type="Proteomes" id="UP000265962">
    <property type="component" value="Unassembled WGS sequence"/>
</dbReference>
<name>A0A375I2W2_9ACTN</name>
<accession>A0A375I2W2</accession>
<evidence type="ECO:0000313" key="8">
    <source>
        <dbReference type="Proteomes" id="UP000265962"/>
    </source>
</evidence>
<dbReference type="PANTHER" id="PTHR32338:SF10">
    <property type="entry name" value="N-ACETYL-GAMMA-GLUTAMYL-PHOSPHATE REDUCTASE, CHLOROPLASTIC-RELATED"/>
    <property type="match status" value="1"/>
</dbReference>
<dbReference type="InterPro" id="IPR058924">
    <property type="entry name" value="AGPR_dimerisation_dom"/>
</dbReference>
<organism evidence="7 8">
    <name type="scientific">Propionibacterium ruminifibrarum</name>
    <dbReference type="NCBI Taxonomy" id="1962131"/>
    <lineage>
        <taxon>Bacteria</taxon>
        <taxon>Bacillati</taxon>
        <taxon>Actinomycetota</taxon>
        <taxon>Actinomycetes</taxon>
        <taxon>Propionibacteriales</taxon>
        <taxon>Propionibacteriaceae</taxon>
        <taxon>Propionibacterium</taxon>
    </lineage>
</organism>
<dbReference type="InterPro" id="IPR000706">
    <property type="entry name" value="AGPR_type-1"/>
</dbReference>
<dbReference type="GO" id="GO:0005737">
    <property type="term" value="C:cytoplasm"/>
    <property type="evidence" value="ECO:0007669"/>
    <property type="project" value="UniProtKB-SubCell"/>
</dbReference>
<comment type="subcellular location">
    <subcellularLocation>
        <location evidence="5">Cytoplasm</location>
    </subcellularLocation>
</comment>
<dbReference type="CDD" id="cd24148">
    <property type="entry name" value="AGPR_1_actinobacAGPR_like"/>
    <property type="match status" value="1"/>
</dbReference>
<keyword evidence="3 5" id="KW-0521">NADP</keyword>
<dbReference type="GO" id="GO:0051287">
    <property type="term" value="F:NAD binding"/>
    <property type="evidence" value="ECO:0007669"/>
    <property type="project" value="InterPro"/>
</dbReference>
<dbReference type="PANTHER" id="PTHR32338">
    <property type="entry name" value="N-ACETYL-GAMMA-GLUTAMYL-PHOSPHATE REDUCTASE, CHLOROPLASTIC-RELATED-RELATED"/>
    <property type="match status" value="1"/>
</dbReference>
<proteinExistence type="inferred from homology"/>
<feature type="active site" evidence="5">
    <location>
        <position position="148"/>
    </location>
</feature>
<dbReference type="InterPro" id="IPR000534">
    <property type="entry name" value="Semialdehyde_DH_NAD-bd"/>
</dbReference>
<dbReference type="SUPFAM" id="SSF55347">
    <property type="entry name" value="Glyceraldehyde-3-phosphate dehydrogenase-like, C-terminal domain"/>
    <property type="match status" value="1"/>
</dbReference>